<dbReference type="AlphaFoldDB" id="S2EV69"/>
<protein>
    <submittedName>
        <fullName evidence="1">Uncharacterized protein</fullName>
    </submittedName>
</protein>
<proteinExistence type="predicted"/>
<accession>S2EV69</accession>
<comment type="caution">
    <text evidence="1">The sequence shown here is derived from an EMBL/GenBank/DDBJ whole genome shotgun (WGS) entry which is preliminary data.</text>
</comment>
<keyword evidence="2" id="KW-1185">Reference proteome</keyword>
<sequence>MAKSRKKIPVKIDWIVDETGKGGIEVIMNLEDFESSGTSIRESIRDFKKKYTDAINQAKTVEKSAKTKLKKISSKQRWKAGKILADFNKKIENEFEIKNYKEAYSRDFSLPIRSIRAYVDFATIFNEEEVVDEIPYSTYAELSSVANELKRRNILEIEKQRLLRWAKEGNLPNRDEYREHLRKISKHKG</sequence>
<dbReference type="EMBL" id="AHJG01000096">
    <property type="protein sequence ID" value="EPA06179.1"/>
    <property type="molecule type" value="Genomic_DNA"/>
</dbReference>
<reference evidence="1 2" key="1">
    <citation type="journal article" date="2012" name="J. Bacteriol.">
        <title>Genome Sequence of "Candidatus Nitrosoarchaeum limnia" BG20, a Low-Salinity Ammonia-Oxidizing Archaeon from the San Francisco Bay Estuary.</title>
        <authorList>
            <person name="Mosier A.C."/>
            <person name="Allen E.E."/>
            <person name="Kim M."/>
            <person name="Ferriera S."/>
            <person name="Francis C.A."/>
        </authorList>
    </citation>
    <scope>NUCLEOTIDE SEQUENCE [LARGE SCALE GENOMIC DNA]</scope>
    <source>
        <strain evidence="1 2">BG20</strain>
    </source>
</reference>
<gene>
    <name evidence="1" type="ORF">BG20_I0812</name>
</gene>
<name>S2EV69_9ARCH</name>
<dbReference type="RefSeq" id="WP_010190727.1">
    <property type="nucleotide sequence ID" value="NZ_AHJG01000096.1"/>
</dbReference>
<dbReference type="Proteomes" id="UP000014065">
    <property type="component" value="Unassembled WGS sequence"/>
</dbReference>
<evidence type="ECO:0000313" key="2">
    <source>
        <dbReference type="Proteomes" id="UP000014065"/>
    </source>
</evidence>
<evidence type="ECO:0000313" key="1">
    <source>
        <dbReference type="EMBL" id="EPA06179.1"/>
    </source>
</evidence>
<organism evidence="1 2">
    <name type="scientific">Candidatus Nitrosarchaeum limnium BG20</name>
    <dbReference type="NCBI Taxonomy" id="859192"/>
    <lineage>
        <taxon>Archaea</taxon>
        <taxon>Nitrososphaerota</taxon>
        <taxon>Nitrososphaeria</taxon>
        <taxon>Nitrosopumilales</taxon>
        <taxon>Nitrosopumilaceae</taxon>
        <taxon>Nitrosarchaeum</taxon>
    </lineage>
</organism>